<dbReference type="FunFam" id="1.20.1250.20:FF:000011">
    <property type="entry name" value="MFS multidrug transporter, putative"/>
    <property type="match status" value="1"/>
</dbReference>
<dbReference type="InterPro" id="IPR011701">
    <property type="entry name" value="MFS"/>
</dbReference>
<dbReference type="HOGENOM" id="CLU_008455_11_6_1"/>
<evidence type="ECO:0000256" key="4">
    <source>
        <dbReference type="ARBA" id="ARBA00023136"/>
    </source>
</evidence>
<feature type="transmembrane region" description="Helical" evidence="6">
    <location>
        <begin position="526"/>
        <end position="551"/>
    </location>
</feature>
<feature type="transmembrane region" description="Helical" evidence="6">
    <location>
        <begin position="489"/>
        <end position="506"/>
    </location>
</feature>
<sequence length="565" mass="62806">MDLEEMSFFDSQAPTPTRSSFDHQYDQEHDHYFDQDEYMRRLETIPSVLQDSNGDGYDRFDPSPSRSRRSSETKAEEEDVEKEAAPDSSKEGVAPPDKDPNLVEWDGPGDPENPQNFTPAKKWAITTFLSSLTIWVTFSTSVFSQATQITAAEFGVSDEVMILATSLPLFGFALGPLLWGPISELFGRKKPLFFGFFVFVIFHIPVAVAQNVETIMLARFFIGFFGCAPLAIIGGALADMWDPVDRGVAMASFAGGTFGGPTLGPILGGFIVQSHLGWRWTAWINLIAAGFFMVIAFFVVPETYAPVLLQKRAARLRVETKNWAFHSKLEENPPKAGDILTRYVSRPLQMLFLEPILLCVTIYLSLIYGILYLLFEAYPYSFQEIRGWKSAGVAALPFLGILIGVLLGCAFIIYLTKTRFARKMKKNGGVVPEERLVPMFLGSVLLPIGLFWFGWTSNKDISWVPQVLAGIPIGAGILIIFMQGLNYMIDVYLMFANSALAANTLFRSGLGGGFPLFATQMYKTLGVPWATSLLGFLTAAMIPVPILFYLYGAKLRAMSRFNPRL</sequence>
<dbReference type="EMBL" id="JPOX01000005">
    <property type="protein sequence ID" value="KFX51362.1"/>
    <property type="molecule type" value="Genomic_DNA"/>
</dbReference>
<feature type="transmembrane region" description="Helical" evidence="6">
    <location>
        <begin position="436"/>
        <end position="455"/>
    </location>
</feature>
<dbReference type="Pfam" id="PF07690">
    <property type="entry name" value="MFS_1"/>
    <property type="match status" value="1"/>
</dbReference>
<proteinExistence type="predicted"/>
<dbReference type="CDD" id="cd17323">
    <property type="entry name" value="MFS_Tpo1_MDR_like"/>
    <property type="match status" value="1"/>
</dbReference>
<dbReference type="PROSITE" id="PS50850">
    <property type="entry name" value="MFS"/>
    <property type="match status" value="1"/>
</dbReference>
<dbReference type="GO" id="GO:0005886">
    <property type="term" value="C:plasma membrane"/>
    <property type="evidence" value="ECO:0007669"/>
    <property type="project" value="TreeGrafter"/>
</dbReference>
<reference evidence="8" key="1">
    <citation type="journal article" date="2014" name="PLoS Genet.">
        <title>Signature Gene Expression Reveals Novel Clues to the Molecular Mechanisms of Dimorphic Transition in Penicillium marneffei.</title>
        <authorList>
            <person name="Yang E."/>
            <person name="Wang G."/>
            <person name="Cai J."/>
            <person name="Woo P.C."/>
            <person name="Lau S.K."/>
            <person name="Yuen K.-Y."/>
            <person name="Chow W.-N."/>
            <person name="Lin X."/>
        </authorList>
    </citation>
    <scope>NUCLEOTIDE SEQUENCE [LARGE SCALE GENOMIC DNA]</scope>
    <source>
        <strain evidence="8">PM1</strain>
    </source>
</reference>
<feature type="compositionally biased region" description="Basic and acidic residues" evidence="5">
    <location>
        <begin position="20"/>
        <end position="43"/>
    </location>
</feature>
<feature type="transmembrane region" description="Helical" evidence="6">
    <location>
        <begin position="123"/>
        <end position="140"/>
    </location>
</feature>
<evidence type="ECO:0000256" key="1">
    <source>
        <dbReference type="ARBA" id="ARBA00004141"/>
    </source>
</evidence>
<feature type="transmembrane region" description="Helical" evidence="6">
    <location>
        <begin position="395"/>
        <end position="415"/>
    </location>
</feature>
<feature type="transmembrane region" description="Helical" evidence="6">
    <location>
        <begin position="351"/>
        <end position="375"/>
    </location>
</feature>
<feature type="compositionally biased region" description="Basic and acidic residues" evidence="5">
    <location>
        <begin position="82"/>
        <end position="101"/>
    </location>
</feature>
<keyword evidence="3 6" id="KW-1133">Transmembrane helix</keyword>
<comment type="subcellular location">
    <subcellularLocation>
        <location evidence="1">Membrane</location>
        <topology evidence="1">Multi-pass membrane protein</topology>
    </subcellularLocation>
</comment>
<accession>A0A093VFN5</accession>
<dbReference type="GO" id="GO:0022857">
    <property type="term" value="F:transmembrane transporter activity"/>
    <property type="evidence" value="ECO:0007669"/>
    <property type="project" value="InterPro"/>
</dbReference>
<feature type="compositionally biased region" description="Polar residues" evidence="5">
    <location>
        <begin position="9"/>
        <end position="19"/>
    </location>
</feature>
<evidence type="ECO:0000259" key="7">
    <source>
        <dbReference type="PROSITE" id="PS50850"/>
    </source>
</evidence>
<dbReference type="PANTHER" id="PTHR23502:SF47">
    <property type="entry name" value="MAJOR FACILITATOR SUPERFAMILY (MFS) PROFILE DOMAIN-CONTAINING PROTEIN-RELATED"/>
    <property type="match status" value="1"/>
</dbReference>
<evidence type="ECO:0000313" key="8">
    <source>
        <dbReference type="EMBL" id="KFX51362.1"/>
    </source>
</evidence>
<dbReference type="Gene3D" id="1.20.1250.20">
    <property type="entry name" value="MFS general substrate transporter like domains"/>
    <property type="match status" value="1"/>
</dbReference>
<evidence type="ECO:0000256" key="2">
    <source>
        <dbReference type="ARBA" id="ARBA00022692"/>
    </source>
</evidence>
<evidence type="ECO:0000256" key="5">
    <source>
        <dbReference type="SAM" id="MobiDB-lite"/>
    </source>
</evidence>
<feature type="region of interest" description="Disordered" evidence="5">
    <location>
        <begin position="1"/>
        <end position="117"/>
    </location>
</feature>
<dbReference type="PANTHER" id="PTHR23502">
    <property type="entry name" value="MAJOR FACILITATOR SUPERFAMILY"/>
    <property type="match status" value="1"/>
</dbReference>
<dbReference type="InterPro" id="IPR036259">
    <property type="entry name" value="MFS_trans_sf"/>
</dbReference>
<organism evidence="8">
    <name type="scientific">Talaromyces marneffei PM1</name>
    <dbReference type="NCBI Taxonomy" id="1077442"/>
    <lineage>
        <taxon>Eukaryota</taxon>
        <taxon>Fungi</taxon>
        <taxon>Dikarya</taxon>
        <taxon>Ascomycota</taxon>
        <taxon>Pezizomycotina</taxon>
        <taxon>Eurotiomycetes</taxon>
        <taxon>Eurotiomycetidae</taxon>
        <taxon>Eurotiales</taxon>
        <taxon>Trichocomaceae</taxon>
        <taxon>Talaromyces</taxon>
        <taxon>Talaromyces sect. Talaromyces</taxon>
    </lineage>
</organism>
<feature type="transmembrane region" description="Helical" evidence="6">
    <location>
        <begin position="216"/>
        <end position="238"/>
    </location>
</feature>
<feature type="transmembrane region" description="Helical" evidence="6">
    <location>
        <begin position="461"/>
        <end position="482"/>
    </location>
</feature>
<evidence type="ECO:0000256" key="6">
    <source>
        <dbReference type="SAM" id="Phobius"/>
    </source>
</evidence>
<name>A0A093VFN5_TALMA</name>
<dbReference type="InterPro" id="IPR020846">
    <property type="entry name" value="MFS_dom"/>
</dbReference>
<feature type="transmembrane region" description="Helical" evidence="6">
    <location>
        <begin position="250"/>
        <end position="271"/>
    </location>
</feature>
<feature type="transmembrane region" description="Helical" evidence="6">
    <location>
        <begin position="160"/>
        <end position="180"/>
    </location>
</feature>
<dbReference type="AlphaFoldDB" id="A0A093VFN5"/>
<keyword evidence="2 6" id="KW-0812">Transmembrane</keyword>
<protein>
    <submittedName>
        <fullName evidence="8">Putative transporter C36.03c</fullName>
    </submittedName>
</protein>
<dbReference type="SUPFAM" id="SSF103473">
    <property type="entry name" value="MFS general substrate transporter"/>
    <property type="match status" value="1"/>
</dbReference>
<feature type="domain" description="Major facilitator superfamily (MFS) profile" evidence="7">
    <location>
        <begin position="125"/>
        <end position="565"/>
    </location>
</feature>
<feature type="transmembrane region" description="Helical" evidence="6">
    <location>
        <begin position="192"/>
        <end position="210"/>
    </location>
</feature>
<evidence type="ECO:0000256" key="3">
    <source>
        <dbReference type="ARBA" id="ARBA00022989"/>
    </source>
</evidence>
<comment type="caution">
    <text evidence="8">The sequence shown here is derived from an EMBL/GenBank/DDBJ whole genome shotgun (WGS) entry which is preliminary data.</text>
</comment>
<keyword evidence="4 6" id="KW-0472">Membrane</keyword>
<feature type="transmembrane region" description="Helical" evidence="6">
    <location>
        <begin position="283"/>
        <end position="307"/>
    </location>
</feature>
<gene>
    <name evidence="8" type="ORF">GQ26_0051770</name>
</gene>